<evidence type="ECO:0000256" key="1">
    <source>
        <dbReference type="SAM" id="Phobius"/>
    </source>
</evidence>
<dbReference type="EMBL" id="LCYN01000031">
    <property type="protein sequence ID" value="KKZ92721.1"/>
    <property type="molecule type" value="Genomic_DNA"/>
</dbReference>
<accession>A0A0G8C0U7</accession>
<evidence type="ECO:0000313" key="2">
    <source>
        <dbReference type="EMBL" id="KKZ92721.1"/>
    </source>
</evidence>
<dbReference type="Proteomes" id="UP000035350">
    <property type="component" value="Unassembled WGS sequence"/>
</dbReference>
<comment type="caution">
    <text evidence="2">The sequence shown here is derived from an EMBL/GenBank/DDBJ whole genome shotgun (WGS) entry which is preliminary data.</text>
</comment>
<gene>
    <name evidence="2" type="ORF">B4147_1957</name>
</gene>
<evidence type="ECO:0000313" key="3">
    <source>
        <dbReference type="Proteomes" id="UP000035350"/>
    </source>
</evidence>
<keyword evidence="1" id="KW-0812">Transmembrane</keyword>
<name>A0A0G8C0U7_9BACI</name>
<proteinExistence type="predicted"/>
<dbReference type="AlphaFoldDB" id="A0A0G8C0U7"/>
<keyword evidence="1" id="KW-0472">Membrane</keyword>
<reference evidence="2 3" key="1">
    <citation type="journal article" date="2015" name="Genome Announc.">
        <title>Next-Generation Whole-Genome Sequencing of Eight Strains of Bacillus cereus, Isolated from Food.</title>
        <authorList>
            <person name="Krawczyk A.O."/>
            <person name="de Jong A."/>
            <person name="Eijlander R.T."/>
            <person name="Berendsen E.M."/>
            <person name="Holsappel S."/>
            <person name="Wells-Bennik M.H."/>
            <person name="Kuipers O.P."/>
        </authorList>
    </citation>
    <scope>NUCLEOTIDE SEQUENCE [LARGE SCALE GENOMIC DNA]</scope>
    <source>
        <strain evidence="2 3">B4147</strain>
    </source>
</reference>
<organism evidence="2 3">
    <name type="scientific">Bacillus wiedmannii</name>
    <dbReference type="NCBI Taxonomy" id="1890302"/>
    <lineage>
        <taxon>Bacteria</taxon>
        <taxon>Bacillati</taxon>
        <taxon>Bacillota</taxon>
        <taxon>Bacilli</taxon>
        <taxon>Bacillales</taxon>
        <taxon>Bacillaceae</taxon>
        <taxon>Bacillus</taxon>
        <taxon>Bacillus cereus group</taxon>
    </lineage>
</organism>
<feature type="transmembrane region" description="Helical" evidence="1">
    <location>
        <begin position="6"/>
        <end position="25"/>
    </location>
</feature>
<sequence length="47" mass="5443">METTGPFFILAKAILIYSFHTSIASKKYFNHFTFKLSDLQCYTDSSE</sequence>
<keyword evidence="1" id="KW-1133">Transmembrane helix</keyword>
<reference evidence="3" key="2">
    <citation type="submission" date="2015-04" db="EMBL/GenBank/DDBJ databases">
        <title>Draft Genome Sequences of Eight Spore-Forming Food Isolates of Bacillus cereus Genome sequencing.</title>
        <authorList>
            <person name="Krawcyk A.O."/>
            <person name="de Jong A."/>
            <person name="Eijlander R.T."/>
            <person name="Berendsen E.M."/>
            <person name="Holsappel S."/>
            <person name="Wells-Bennik M."/>
            <person name="Kuipers O.P."/>
        </authorList>
    </citation>
    <scope>NUCLEOTIDE SEQUENCE [LARGE SCALE GENOMIC DNA]</scope>
    <source>
        <strain evidence="3">B4147</strain>
    </source>
</reference>
<dbReference type="PATRIC" id="fig|1396.433.peg.4677"/>
<protein>
    <submittedName>
        <fullName evidence="2">Uncharacterized protein</fullName>
    </submittedName>
</protein>